<organism evidence="1 2">
    <name type="scientific">Mycolicibacterium arenosum</name>
    <dbReference type="NCBI Taxonomy" id="2952157"/>
    <lineage>
        <taxon>Bacteria</taxon>
        <taxon>Bacillati</taxon>
        <taxon>Actinomycetota</taxon>
        <taxon>Actinomycetes</taxon>
        <taxon>Mycobacteriales</taxon>
        <taxon>Mycobacteriaceae</taxon>
        <taxon>Mycolicibacterium</taxon>
    </lineage>
</organism>
<protein>
    <submittedName>
        <fullName evidence="1">Uncharacterized protein</fullName>
    </submittedName>
</protein>
<dbReference type="EMBL" id="JANDBD010000023">
    <property type="protein sequence ID" value="MCP9276940.1"/>
    <property type="molecule type" value="Genomic_DNA"/>
</dbReference>
<sequence>MYRLTVDAADAVAVTEHPDRDAAHGRLMRHVVTGDYYLRTVRTGPAHSTYEMLHLADHRRRPRSAGHAVIEHVDPERRPPIDPHVVADAACDWIARHERAWRHGHDTDSRGGYPGAVLTTARAEARTWFPAGAALPEAARLADAETASPLPQVRLEELRRRAVTAAAPLDARLADTVIAQLDPAAPASTTAALIWWYSLITWGATAP</sequence>
<gene>
    <name evidence="1" type="ORF">NM203_32655</name>
</gene>
<keyword evidence="2" id="KW-1185">Reference proteome</keyword>
<dbReference type="RefSeq" id="WP_255065253.1">
    <property type="nucleotide sequence ID" value="NZ_JANDBD010000023.1"/>
</dbReference>
<accession>A0ABT1MCP9</accession>
<comment type="caution">
    <text evidence="1">The sequence shown here is derived from an EMBL/GenBank/DDBJ whole genome shotgun (WGS) entry which is preliminary data.</text>
</comment>
<evidence type="ECO:0000313" key="2">
    <source>
        <dbReference type="Proteomes" id="UP001651690"/>
    </source>
</evidence>
<reference evidence="1 2" key="1">
    <citation type="submission" date="2022-06" db="EMBL/GenBank/DDBJ databases">
        <title>Mycolicibacterium sp. CAU 1645 isolated from seawater.</title>
        <authorList>
            <person name="Kim W."/>
        </authorList>
    </citation>
    <scope>NUCLEOTIDE SEQUENCE [LARGE SCALE GENOMIC DNA]</scope>
    <source>
        <strain evidence="1 2">CAU 1645</strain>
    </source>
</reference>
<evidence type="ECO:0000313" key="1">
    <source>
        <dbReference type="EMBL" id="MCP9276940.1"/>
    </source>
</evidence>
<dbReference type="Proteomes" id="UP001651690">
    <property type="component" value="Unassembled WGS sequence"/>
</dbReference>
<name>A0ABT1MCP9_9MYCO</name>
<proteinExistence type="predicted"/>